<dbReference type="AlphaFoldDB" id="A0A7W6FWP0"/>
<sequence length="833" mass="90846">MPSYDELNERLELRYRALSKERDGAPVYAIEHGLDVLAVSELQSLVAERIRVRRGIGLGIAWPLIALAAEIGYSYEGLFSGYWPRLEAVLGLPLRGADRDDLSRHHEHAHRAVGLARPDDNPFTRTFRHIAWPLCNALVPRQIHAGLCVAILEAVVLDAVDSTFLGAVQQGCRRSGSRALVDWADSEGRVHAVATSLLDTPDVRLSSGIVQRLQRDVMASPDARDTLVRARIERKRRRNVASGLGADAREANASATKDDGSIEFPFELRGGVRLGARTYALGPPVDLVAHAALRIGFPGRSRGGSDVLSAGDHTILAPDEAGQITIGYLDQDGGRRNTSLRFDIVAPPPALIATRTEPSAPTLADLREERLAILVALSSPPDDRRAARWPTSLRNVEVRLELRLTGHPVLHARDRLSAVPGRIGGTGSGLATLSDGLRRYEAETGVTRAATLIVSWGSGRHVLDLADPEPSMNWYEGEDGWHATSLDFSEELPIRYVPAADPLALPSPAPIGEGAHLHMVEGMTAPHYLVAGPRRLHRSHVASLPMIHRRFHASDASRGLSTEIEAWLGWRCARPIHAISEMEARLAARAAERAVLSTLCGPAWVEEEDRLPSVRPFAMRLSEAALALDLVKIRDLRKAGQRIEPEDVSELPYALARSLATFSDLFGRPATIDLGDREATALDAGVDEAWGKLTASRAARSLPPVDTDTGNPVGDWCEAWSRAQAARARPTLAAMILPPRLATALRELEYATVESLEVARIVSALRIDRGSAVYQSRRLSGVDILSALSLWLDPRAFSAVEWRQVALGLLEDRMTARAIRYASLRIGDESEQT</sequence>
<evidence type="ECO:0000313" key="2">
    <source>
        <dbReference type="Proteomes" id="UP000531216"/>
    </source>
</evidence>
<name>A0A7W6FWP0_9HYPH</name>
<dbReference type="RefSeq" id="WP_090965313.1">
    <property type="nucleotide sequence ID" value="NZ_FOOA01000017.1"/>
</dbReference>
<dbReference type="Proteomes" id="UP000531216">
    <property type="component" value="Unassembled WGS sequence"/>
</dbReference>
<evidence type="ECO:0000313" key="1">
    <source>
        <dbReference type="EMBL" id="MBB3937232.1"/>
    </source>
</evidence>
<dbReference type="EMBL" id="JACIDO010000007">
    <property type="protein sequence ID" value="MBB3937232.1"/>
    <property type="molecule type" value="Genomic_DNA"/>
</dbReference>
<reference evidence="1 2" key="1">
    <citation type="submission" date="2020-08" db="EMBL/GenBank/DDBJ databases">
        <title>Genomic Encyclopedia of Type Strains, Phase IV (KMG-IV): sequencing the most valuable type-strain genomes for metagenomic binning, comparative biology and taxonomic classification.</title>
        <authorList>
            <person name="Goeker M."/>
        </authorList>
    </citation>
    <scope>NUCLEOTIDE SEQUENCE [LARGE SCALE GENOMIC DNA]</scope>
    <source>
        <strain evidence="1 2">DSM 25024</strain>
    </source>
</reference>
<accession>A0A7W6FWP0</accession>
<organism evidence="1 2">
    <name type="scientific">Aureimonas phyllosphaerae</name>
    <dbReference type="NCBI Taxonomy" id="1166078"/>
    <lineage>
        <taxon>Bacteria</taxon>
        <taxon>Pseudomonadati</taxon>
        <taxon>Pseudomonadota</taxon>
        <taxon>Alphaproteobacteria</taxon>
        <taxon>Hyphomicrobiales</taxon>
        <taxon>Aurantimonadaceae</taxon>
        <taxon>Aureimonas</taxon>
    </lineage>
</organism>
<gene>
    <name evidence="1" type="ORF">GGR05_003397</name>
</gene>
<keyword evidence="2" id="KW-1185">Reference proteome</keyword>
<comment type="caution">
    <text evidence="1">The sequence shown here is derived from an EMBL/GenBank/DDBJ whole genome shotgun (WGS) entry which is preliminary data.</text>
</comment>
<proteinExistence type="predicted"/>
<protein>
    <submittedName>
        <fullName evidence="1">Uncharacterized protein</fullName>
    </submittedName>
</protein>
<dbReference type="OrthoDB" id="7053243at2"/>